<dbReference type="KEGG" id="mliy:RYJ27_11930"/>
<dbReference type="CDD" id="cd07377">
    <property type="entry name" value="WHTH_GntR"/>
    <property type="match status" value="1"/>
</dbReference>
<dbReference type="RefSeq" id="WP_330170518.1">
    <property type="nucleotide sequence ID" value="NZ_CP137080.1"/>
</dbReference>
<dbReference type="InterPro" id="IPR000524">
    <property type="entry name" value="Tscrpt_reg_HTH_GntR"/>
</dbReference>
<dbReference type="InterPro" id="IPR036388">
    <property type="entry name" value="WH-like_DNA-bd_sf"/>
</dbReference>
<keyword evidence="6" id="KW-1185">Reference proteome</keyword>
<evidence type="ECO:0000256" key="2">
    <source>
        <dbReference type="ARBA" id="ARBA00023125"/>
    </source>
</evidence>
<dbReference type="SUPFAM" id="SSF46785">
    <property type="entry name" value="Winged helix' DNA-binding domain"/>
    <property type="match status" value="1"/>
</dbReference>
<dbReference type="Pfam" id="PF00392">
    <property type="entry name" value="GntR"/>
    <property type="match status" value="1"/>
</dbReference>
<dbReference type="Pfam" id="PF07729">
    <property type="entry name" value="FCD"/>
    <property type="match status" value="1"/>
</dbReference>
<dbReference type="Gene3D" id="1.10.10.10">
    <property type="entry name" value="Winged helix-like DNA-binding domain superfamily/Winged helix DNA-binding domain"/>
    <property type="match status" value="1"/>
</dbReference>
<evidence type="ECO:0000313" key="6">
    <source>
        <dbReference type="Proteomes" id="UP001329313"/>
    </source>
</evidence>
<gene>
    <name evidence="5" type="ORF">RYJ27_11930</name>
</gene>
<dbReference type="EMBL" id="CP137080">
    <property type="protein sequence ID" value="WOQ69394.1"/>
    <property type="molecule type" value="Genomic_DNA"/>
</dbReference>
<accession>A0AAU0MHD4</accession>
<evidence type="ECO:0000256" key="1">
    <source>
        <dbReference type="ARBA" id="ARBA00023015"/>
    </source>
</evidence>
<evidence type="ECO:0000313" key="5">
    <source>
        <dbReference type="EMBL" id="WOQ69394.1"/>
    </source>
</evidence>
<dbReference type="SMART" id="SM00895">
    <property type="entry name" value="FCD"/>
    <property type="match status" value="1"/>
</dbReference>
<dbReference type="SMART" id="SM00345">
    <property type="entry name" value="HTH_GNTR"/>
    <property type="match status" value="1"/>
</dbReference>
<keyword evidence="3" id="KW-0804">Transcription</keyword>
<organism evidence="5 6">
    <name type="scientific">Microbacterium limosum</name>
    <dbReference type="NCBI Taxonomy" id="3079935"/>
    <lineage>
        <taxon>Bacteria</taxon>
        <taxon>Bacillati</taxon>
        <taxon>Actinomycetota</taxon>
        <taxon>Actinomycetes</taxon>
        <taxon>Micrococcales</taxon>
        <taxon>Microbacteriaceae</taxon>
        <taxon>Microbacterium</taxon>
    </lineage>
</organism>
<dbReference type="AlphaFoldDB" id="A0AAU0MHD4"/>
<dbReference type="InterPro" id="IPR036390">
    <property type="entry name" value="WH_DNA-bd_sf"/>
</dbReference>
<proteinExistence type="predicted"/>
<keyword evidence="2" id="KW-0238">DNA-binding</keyword>
<keyword evidence="1" id="KW-0805">Transcription regulation</keyword>
<dbReference type="PROSITE" id="PS50949">
    <property type="entry name" value="HTH_GNTR"/>
    <property type="match status" value="1"/>
</dbReference>
<dbReference type="Gene3D" id="1.20.120.530">
    <property type="entry name" value="GntR ligand-binding domain-like"/>
    <property type="match status" value="1"/>
</dbReference>
<sequence>MPIPSGRPGLGRSLLRDDVYRRLRDAIVEGAFEPGEQLKDGDVAAWLGVSRTPVREALLRLEASGLVVAVPGRSTAVSTIDPRAVRDARDVIAAMHGLAVRETTGRLSAADIERMRGANRRFAASLAAGDISAALDADDELHMIPVAALGNSAAEAVLEQFGPLVRRAELSRFTRGGRSSVERHEQLIGFMASGDVRGAESVSLDIWHSLTEDGAAEEALTQAS</sequence>
<dbReference type="GO" id="GO:0003700">
    <property type="term" value="F:DNA-binding transcription factor activity"/>
    <property type="evidence" value="ECO:0007669"/>
    <property type="project" value="InterPro"/>
</dbReference>
<dbReference type="InterPro" id="IPR008920">
    <property type="entry name" value="TF_FadR/GntR_C"/>
</dbReference>
<feature type="domain" description="HTH gntR-type" evidence="4">
    <location>
        <begin position="13"/>
        <end position="80"/>
    </location>
</feature>
<dbReference type="Proteomes" id="UP001329313">
    <property type="component" value="Chromosome"/>
</dbReference>
<name>A0AAU0MHD4_9MICO</name>
<dbReference type="PANTHER" id="PTHR43537:SF5">
    <property type="entry name" value="UXU OPERON TRANSCRIPTIONAL REGULATOR"/>
    <property type="match status" value="1"/>
</dbReference>
<reference evidence="5 6" key="1">
    <citation type="submission" date="2023-10" db="EMBL/GenBank/DDBJ databases">
        <title>Y20.</title>
        <authorList>
            <person name="Zhang G."/>
            <person name="Ding Y."/>
        </authorList>
    </citation>
    <scope>NUCLEOTIDE SEQUENCE [LARGE SCALE GENOMIC DNA]</scope>
    <source>
        <strain evidence="5 6">Y20</strain>
    </source>
</reference>
<dbReference type="PANTHER" id="PTHR43537">
    <property type="entry name" value="TRANSCRIPTIONAL REGULATOR, GNTR FAMILY"/>
    <property type="match status" value="1"/>
</dbReference>
<protein>
    <submittedName>
        <fullName evidence="5">GntR family transcriptional regulator</fullName>
    </submittedName>
</protein>
<dbReference type="SUPFAM" id="SSF48008">
    <property type="entry name" value="GntR ligand-binding domain-like"/>
    <property type="match status" value="1"/>
</dbReference>
<dbReference type="InterPro" id="IPR011711">
    <property type="entry name" value="GntR_C"/>
</dbReference>
<evidence type="ECO:0000259" key="4">
    <source>
        <dbReference type="PROSITE" id="PS50949"/>
    </source>
</evidence>
<dbReference type="GO" id="GO:0003677">
    <property type="term" value="F:DNA binding"/>
    <property type="evidence" value="ECO:0007669"/>
    <property type="project" value="UniProtKB-KW"/>
</dbReference>
<evidence type="ECO:0000256" key="3">
    <source>
        <dbReference type="ARBA" id="ARBA00023163"/>
    </source>
</evidence>